<gene>
    <name evidence="8" type="ordered locus">Smar_1071</name>
</gene>
<dbReference type="GeneID" id="4908081"/>
<dbReference type="InterPro" id="IPR001750">
    <property type="entry name" value="ND/Mrp_TM"/>
</dbReference>
<keyword evidence="4 6" id="KW-1133">Transmembrane helix</keyword>
<dbReference type="RefSeq" id="WP_011839360.1">
    <property type="nucleotide sequence ID" value="NC_009033.1"/>
</dbReference>
<dbReference type="GO" id="GO:0005886">
    <property type="term" value="C:plasma membrane"/>
    <property type="evidence" value="ECO:0007669"/>
    <property type="project" value="UniProtKB-SubCell"/>
</dbReference>
<evidence type="ECO:0000313" key="8">
    <source>
        <dbReference type="EMBL" id="ABN70169.1"/>
    </source>
</evidence>
<sequence length="550" mass="60056">MTAMPETSLGIIPLLLTISAFVIPLLTLIIKKRIFYHIYAFIFGFLALIYTILNFNLVNIVYRKPIAYNFGGWIAPIGIIYIVDGLGSLLGLLVAIDMLIVIIYSWWYMRSEEGVEWYYTLLLLLEAAMIGIVYTGDIFNLFVMIELLAISAYGLVAFHRDRREAIEAAVKYSLIGATATTMFFLAIVFIYGTYGTVNMADLAVKSRSAWICAEAENVCKFFSIMSGNSYGNPILATAIAIAFALWAFTFKAAIFPNHFWLPDAHPEAPTPVSAALSGLVVKMGAYATVRIMYTVFGINSLIDVPSPSGVSLRDTLMFIIMLLGAISAIIGSLVMVIQNDVKRILAYSTIAHLGMIFMGIGAGLRGLNTTVLSLVIVAVTLHIINHSFGKTLAFLSSGIFIKATGTRNILQMRGVGRLTPITSTALIISLLHLLGVPPFGGFFSKLLLFNALMMSGQLVFALILILSTAISMLGYMRIIVNLIIPPRPSRLIGKVKENPISSFTLIVLVLIILGLGVWCLLGGIDYIEEIVGSTSTVKGILEYITSPLLR</sequence>
<evidence type="ECO:0000256" key="6">
    <source>
        <dbReference type="SAM" id="Phobius"/>
    </source>
</evidence>
<dbReference type="InterPro" id="IPR050586">
    <property type="entry name" value="CPA3_Na-H_Antiporter_D"/>
</dbReference>
<evidence type="ECO:0000256" key="2">
    <source>
        <dbReference type="ARBA" id="ARBA00022475"/>
    </source>
</evidence>
<dbReference type="PANTHER" id="PTHR42703">
    <property type="entry name" value="NADH DEHYDROGENASE"/>
    <property type="match status" value="1"/>
</dbReference>
<dbReference type="STRING" id="399550.Smar_1071"/>
<evidence type="ECO:0000256" key="4">
    <source>
        <dbReference type="ARBA" id="ARBA00022989"/>
    </source>
</evidence>
<comment type="subcellular location">
    <subcellularLocation>
        <location evidence="1">Cell membrane</location>
        <topology evidence="1">Multi-pass membrane protein</topology>
    </subcellularLocation>
</comment>
<dbReference type="eggNOG" id="arCOG01537">
    <property type="taxonomic scope" value="Archaea"/>
</dbReference>
<accession>A3DNF9</accession>
<feature type="transmembrane region" description="Helical" evidence="6">
    <location>
        <begin position="89"/>
        <end position="109"/>
    </location>
</feature>
<evidence type="ECO:0000256" key="1">
    <source>
        <dbReference type="ARBA" id="ARBA00004651"/>
    </source>
</evidence>
<feature type="transmembrane region" description="Helical" evidence="6">
    <location>
        <begin position="415"/>
        <end position="439"/>
    </location>
</feature>
<keyword evidence="3 6" id="KW-0812">Transmembrane</keyword>
<feature type="transmembrane region" description="Helical" evidence="6">
    <location>
        <begin position="344"/>
        <end position="364"/>
    </location>
</feature>
<feature type="transmembrane region" description="Helical" evidence="6">
    <location>
        <begin position="12"/>
        <end position="30"/>
    </location>
</feature>
<feature type="transmembrane region" description="Helical" evidence="6">
    <location>
        <begin position="141"/>
        <end position="158"/>
    </location>
</feature>
<protein>
    <submittedName>
        <fullName evidence="8">Membrane bound hydrogenase subunit mbhH</fullName>
    </submittedName>
</protein>
<feature type="transmembrane region" description="Helical" evidence="6">
    <location>
        <begin position="36"/>
        <end position="53"/>
    </location>
</feature>
<reference evidence="9" key="1">
    <citation type="journal article" date="2009" name="BMC Genomics">
        <title>The complete genome sequence of Staphylothermus marinus reveals differences in sulfur metabolism among heterotrophic Crenarchaeota.</title>
        <authorList>
            <person name="Anderson I.J."/>
            <person name="Dharmarajan L."/>
            <person name="Rodriguez J."/>
            <person name="Hooper S."/>
            <person name="Porat I."/>
            <person name="Ulrich L.E."/>
            <person name="Elkins J.G."/>
            <person name="Mavromatis K."/>
            <person name="Sun H."/>
            <person name="Land M."/>
            <person name="Lapidus A."/>
            <person name="Lucas S."/>
            <person name="Barry K."/>
            <person name="Huber H."/>
            <person name="Zhulin I.B."/>
            <person name="Whitman W.B."/>
            <person name="Mukhopadhyay B."/>
            <person name="Woese C."/>
            <person name="Bristow J."/>
            <person name="Kyrpides N."/>
        </authorList>
    </citation>
    <scope>NUCLEOTIDE SEQUENCE [LARGE SCALE GENOMIC DNA]</scope>
    <source>
        <strain evidence="9">ATCC 43588 / DSM 3639 / JCM 9404 / F1</strain>
    </source>
</reference>
<feature type="transmembrane region" description="Helical" evidence="6">
    <location>
        <begin position="274"/>
        <end position="296"/>
    </location>
</feature>
<dbReference type="OrthoDB" id="19089at2157"/>
<organism evidence="8 9">
    <name type="scientific">Staphylothermus marinus (strain ATCC 43588 / DSM 3639 / JCM 9404 / F1)</name>
    <dbReference type="NCBI Taxonomy" id="399550"/>
    <lineage>
        <taxon>Archaea</taxon>
        <taxon>Thermoproteota</taxon>
        <taxon>Thermoprotei</taxon>
        <taxon>Desulfurococcales</taxon>
        <taxon>Desulfurococcaceae</taxon>
        <taxon>Staphylothermus</taxon>
    </lineage>
</organism>
<evidence type="ECO:0000256" key="3">
    <source>
        <dbReference type="ARBA" id="ARBA00022692"/>
    </source>
</evidence>
<keyword evidence="9" id="KW-1185">Reference proteome</keyword>
<dbReference type="PANTHER" id="PTHR42703:SF1">
    <property type="entry name" value="NA(+)_H(+) ANTIPORTER SUBUNIT D1"/>
    <property type="match status" value="1"/>
</dbReference>
<feature type="domain" description="NADH:quinone oxidoreductase/Mrp antiporter transmembrane" evidence="7">
    <location>
        <begin position="137"/>
        <end position="470"/>
    </location>
</feature>
<dbReference type="Pfam" id="PF00361">
    <property type="entry name" value="Proton_antipo_M"/>
    <property type="match status" value="1"/>
</dbReference>
<keyword evidence="5 6" id="KW-0472">Membrane</keyword>
<feature type="transmembrane region" description="Helical" evidence="6">
    <location>
        <begin position="234"/>
        <end position="254"/>
    </location>
</feature>
<evidence type="ECO:0000259" key="7">
    <source>
        <dbReference type="Pfam" id="PF00361"/>
    </source>
</evidence>
<name>A3DNF9_STAMF</name>
<feature type="transmembrane region" description="Helical" evidence="6">
    <location>
        <begin position="65"/>
        <end position="83"/>
    </location>
</feature>
<dbReference type="KEGG" id="smr:Smar_1071"/>
<feature type="transmembrane region" description="Helical" evidence="6">
    <location>
        <begin position="505"/>
        <end position="524"/>
    </location>
</feature>
<dbReference type="Proteomes" id="UP000000254">
    <property type="component" value="Chromosome"/>
</dbReference>
<dbReference type="HOGENOM" id="CLU_007100_9_5_2"/>
<feature type="transmembrane region" description="Helical" evidence="6">
    <location>
        <begin position="370"/>
        <end position="395"/>
    </location>
</feature>
<evidence type="ECO:0000256" key="5">
    <source>
        <dbReference type="ARBA" id="ARBA00023136"/>
    </source>
</evidence>
<proteinExistence type="predicted"/>
<reference evidence="8 9" key="2">
    <citation type="journal article" date="2009" name="Stand. Genomic Sci.">
        <title>Complete genome sequence of Staphylothermus marinus Stetter and Fiala 1986 type strain F1.</title>
        <authorList>
            <person name="Anderson I.J."/>
            <person name="Sun H."/>
            <person name="Lapidus A."/>
            <person name="Copeland A."/>
            <person name="Glavina Del Rio T."/>
            <person name="Tice H."/>
            <person name="Dalin E."/>
            <person name="Lucas S."/>
            <person name="Barry K."/>
            <person name="Land M."/>
            <person name="Richardson P."/>
            <person name="Huber H."/>
            <person name="Kyrpides N.C."/>
        </authorList>
    </citation>
    <scope>NUCLEOTIDE SEQUENCE [LARGE SCALE GENOMIC DNA]</scope>
    <source>
        <strain evidence="9">ATCC 43588 / DSM 3639 / JCM 9404 / F1</strain>
    </source>
</reference>
<dbReference type="AlphaFoldDB" id="A3DNF9"/>
<dbReference type="EMBL" id="CP000575">
    <property type="protein sequence ID" value="ABN70169.1"/>
    <property type="molecule type" value="Genomic_DNA"/>
</dbReference>
<feature type="transmembrane region" description="Helical" evidence="6">
    <location>
        <begin position="459"/>
        <end position="484"/>
    </location>
</feature>
<feature type="transmembrane region" description="Helical" evidence="6">
    <location>
        <begin position="316"/>
        <end position="337"/>
    </location>
</feature>
<keyword evidence="2" id="KW-1003">Cell membrane</keyword>
<feature type="transmembrane region" description="Helical" evidence="6">
    <location>
        <begin position="116"/>
        <end position="135"/>
    </location>
</feature>
<evidence type="ECO:0000313" key="9">
    <source>
        <dbReference type="Proteomes" id="UP000000254"/>
    </source>
</evidence>
<feature type="transmembrane region" description="Helical" evidence="6">
    <location>
        <begin position="170"/>
        <end position="192"/>
    </location>
</feature>